<organism evidence="1 2">
    <name type="scientific">Brumimicrobium aurantiacum</name>
    <dbReference type="NCBI Taxonomy" id="1737063"/>
    <lineage>
        <taxon>Bacteria</taxon>
        <taxon>Pseudomonadati</taxon>
        <taxon>Bacteroidota</taxon>
        <taxon>Flavobacteriia</taxon>
        <taxon>Flavobacteriales</taxon>
        <taxon>Crocinitomicaceae</taxon>
        <taxon>Brumimicrobium</taxon>
    </lineage>
</organism>
<name>A0A3E1EYG9_9FLAO</name>
<gene>
    <name evidence="1" type="ORF">DXU93_06250</name>
</gene>
<reference evidence="1 2" key="1">
    <citation type="submission" date="2018-08" db="EMBL/GenBank/DDBJ databases">
        <title>The draft genome squence of Brumimicrobium sp. N62.</title>
        <authorList>
            <person name="Du Z.-J."/>
            <person name="Luo H.-R."/>
        </authorList>
    </citation>
    <scope>NUCLEOTIDE SEQUENCE [LARGE SCALE GENOMIC DNA]</scope>
    <source>
        <strain evidence="1 2">N62</strain>
    </source>
</reference>
<accession>A0A3E1EYG9</accession>
<keyword evidence="2" id="KW-1185">Reference proteome</keyword>
<dbReference type="Proteomes" id="UP000257127">
    <property type="component" value="Unassembled WGS sequence"/>
</dbReference>
<dbReference type="EMBL" id="QURB01000003">
    <property type="protein sequence ID" value="RFC54588.1"/>
    <property type="molecule type" value="Genomic_DNA"/>
</dbReference>
<comment type="caution">
    <text evidence="1">The sequence shown here is derived from an EMBL/GenBank/DDBJ whole genome shotgun (WGS) entry which is preliminary data.</text>
</comment>
<evidence type="ECO:0000313" key="2">
    <source>
        <dbReference type="Proteomes" id="UP000257127"/>
    </source>
</evidence>
<sequence length="182" mass="20851">MYISGMERTILKAFQLKNLFTFLIFIFTLMDGYSQNSTALRANIVSIEVGGPGGYGALNYERIITIDEQFSLGGKIGFSTVQVIDFTQKFNPDLLIPLSISVYYGKTHKVHLGFGQTISNTVYADQFNGKPSRRTSFHTHFNIGYRYQKQENRFIYGISYSPIIEFQKIFKHWGSIMIGYTF</sequence>
<evidence type="ECO:0008006" key="3">
    <source>
        <dbReference type="Google" id="ProtNLM"/>
    </source>
</evidence>
<dbReference type="AlphaFoldDB" id="A0A3E1EYG9"/>
<evidence type="ECO:0000313" key="1">
    <source>
        <dbReference type="EMBL" id="RFC54588.1"/>
    </source>
</evidence>
<proteinExistence type="predicted"/>
<protein>
    <recommendedName>
        <fullName evidence="3">Outer membrane protein beta-barrel domain-containing protein</fullName>
    </recommendedName>
</protein>